<keyword evidence="6 8" id="KW-0472">Membrane</keyword>
<evidence type="ECO:0000256" key="5">
    <source>
        <dbReference type="ARBA" id="ARBA00023098"/>
    </source>
</evidence>
<evidence type="ECO:0000256" key="3">
    <source>
        <dbReference type="ARBA" id="ARBA00022824"/>
    </source>
</evidence>
<evidence type="ECO:0000256" key="2">
    <source>
        <dbReference type="ARBA" id="ARBA00022692"/>
    </source>
</evidence>
<feature type="transmembrane region" description="Helical" evidence="8">
    <location>
        <begin position="35"/>
        <end position="60"/>
    </location>
</feature>
<keyword evidence="11" id="KW-1185">Reference proteome</keyword>
<feature type="compositionally biased region" description="Basic and acidic residues" evidence="7">
    <location>
        <begin position="436"/>
        <end position="450"/>
    </location>
</feature>
<evidence type="ECO:0000313" key="12">
    <source>
        <dbReference type="Proteomes" id="UP000239560"/>
    </source>
</evidence>
<evidence type="ECO:0000256" key="7">
    <source>
        <dbReference type="SAM" id="MobiDB-lite"/>
    </source>
</evidence>
<dbReference type="AlphaFoldDB" id="A0A0K3CMH2"/>
<reference evidence="9 11" key="1">
    <citation type="submission" date="2015-07" db="EMBL/GenBank/DDBJ databases">
        <authorList>
            <person name="Cajimat M.N.B."/>
            <person name="Milazzo M.L."/>
            <person name="Fulhorst C.F."/>
        </authorList>
    </citation>
    <scope>NUCLEOTIDE SEQUENCE [LARGE SCALE GENOMIC DNA]</scope>
    <source>
        <strain evidence="9">Single colony</strain>
    </source>
</reference>
<dbReference type="STRING" id="5286.A0A0K3CMH2"/>
<keyword evidence="2 8" id="KW-0812">Transmembrane</keyword>
<name>A0A0K3CMH2_RHOTO</name>
<dbReference type="OrthoDB" id="3990054at2759"/>
<sequence length="507" mass="55281">MATLPTPRERPTGRTRSPTVSEGPHKSPLLFAGSLVARSFVLAALAATALLVALAAWFGLKSALRVDPVIGRERIWLQYGHFRPPYAVVRLEDGKYSVPGRVYDVSVEASVPVNENNLELGNFMVAVSLLDSAGNRVVNASRPALLSPTECLPQPAPASKSLFRLPSLLTLPLSFLPIPRFPSFFASSSLLPSRCAPLQMLDIPLLESTSFVSPVQSSSRGWLSRRRASRTPRGAGPVKSVWVEIGRRDAHPHHEAFDLAGMEEGDVDAQAIVTGRGRENERGRERRVRELQVHESWLRIEVKPTGLRSLVYYHPYLSFFFFVPSFLLFEALAALAVWAWWVATSGPPTPVSPAPQADWWTQQHDRKTVESEEEEVKPLLTPSEVTTEGEDEEERARRIRMRLGRGGVGMTAFGTEGEEDLESFGGGISEREEVEDGGRPRVKEEDRGEPEFGETGTLAGSATTRRTASTFGPSLAPTTATTASSRTTGLSSAGLRGRMTGGGADDS</sequence>
<dbReference type="EMBL" id="LCTV02000014">
    <property type="protein sequence ID" value="PRQ70886.1"/>
    <property type="molecule type" value="Genomic_DNA"/>
</dbReference>
<reference evidence="10 12" key="2">
    <citation type="journal article" date="2018" name="Elife">
        <title>Functional genomics of lipid metabolism in the oleaginous yeast Rhodosporidium toruloides.</title>
        <authorList>
            <person name="Coradetti S.T."/>
            <person name="Pinel D."/>
            <person name="Geiselman G."/>
            <person name="Ito M."/>
            <person name="Mondo S."/>
            <person name="Reilly M.C."/>
            <person name="Cheng Y.F."/>
            <person name="Bauer S."/>
            <person name="Grigoriev I."/>
            <person name="Gladden J.M."/>
            <person name="Simmons B.A."/>
            <person name="Brem R."/>
            <person name="Arkin A.P."/>
            <person name="Skerker J.M."/>
        </authorList>
    </citation>
    <scope>NUCLEOTIDE SEQUENCE [LARGE SCALE GENOMIC DNA]</scope>
    <source>
        <strain evidence="10 12">NBRC 0880</strain>
    </source>
</reference>
<gene>
    <name evidence="9" type="primary">FGENESH: predicted gene_14.260</name>
    <name evidence="10" type="ORF">AAT19DRAFT_11043</name>
    <name evidence="9" type="ORF">BN2166_0067100</name>
</gene>
<feature type="region of interest" description="Disordered" evidence="7">
    <location>
        <begin position="1"/>
        <end position="24"/>
    </location>
</feature>
<feature type="region of interest" description="Disordered" evidence="7">
    <location>
        <begin position="418"/>
        <end position="507"/>
    </location>
</feature>
<proteinExistence type="predicted"/>
<evidence type="ECO:0000256" key="4">
    <source>
        <dbReference type="ARBA" id="ARBA00022989"/>
    </source>
</evidence>
<feature type="transmembrane region" description="Helical" evidence="8">
    <location>
        <begin position="316"/>
        <end position="341"/>
    </location>
</feature>
<dbReference type="GO" id="GO:0005789">
    <property type="term" value="C:endoplasmic reticulum membrane"/>
    <property type="evidence" value="ECO:0007669"/>
    <property type="project" value="UniProtKB-SubCell"/>
</dbReference>
<keyword evidence="4 8" id="KW-1133">Transmembrane helix</keyword>
<feature type="compositionally biased region" description="Low complexity" evidence="7">
    <location>
        <begin position="455"/>
        <end position="495"/>
    </location>
</feature>
<protein>
    <submittedName>
        <fullName evidence="9">BY PROTMAP: gi|472585776|gb|EMS23327.1| Adipose-regulatory protein, Seipin family protein [Rhodosporidium toruloides NP11] gi|647400536|emb|CDR46095.1| RHTO0S12e00298g1_1 [Rhodosporidium toruloides]</fullName>
    </submittedName>
    <submittedName>
        <fullName evidence="10">Putative adipose-regulatory protein (Seipin)-domain containing protein</fullName>
    </submittedName>
</protein>
<dbReference type="EMBL" id="CWKI01000014">
    <property type="protein sequence ID" value="CTR10849.1"/>
    <property type="molecule type" value="Genomic_DNA"/>
</dbReference>
<dbReference type="PANTHER" id="PTHR21212">
    <property type="entry name" value="BERNARDINELLI-SEIP CONGENITAL LIPODYSTROPHY 2 HOMOLOG BSCL2 PROTEIN"/>
    <property type="match status" value="1"/>
</dbReference>
<accession>A0A0K3CMH2</accession>
<organism evidence="9 11">
    <name type="scientific">Rhodotorula toruloides</name>
    <name type="common">Yeast</name>
    <name type="synonym">Rhodosporidium toruloides</name>
    <dbReference type="NCBI Taxonomy" id="5286"/>
    <lineage>
        <taxon>Eukaryota</taxon>
        <taxon>Fungi</taxon>
        <taxon>Dikarya</taxon>
        <taxon>Basidiomycota</taxon>
        <taxon>Pucciniomycotina</taxon>
        <taxon>Microbotryomycetes</taxon>
        <taxon>Sporidiobolales</taxon>
        <taxon>Sporidiobolaceae</taxon>
        <taxon>Rhodotorula</taxon>
    </lineage>
</organism>
<evidence type="ECO:0000313" key="11">
    <source>
        <dbReference type="Proteomes" id="UP000199069"/>
    </source>
</evidence>
<dbReference type="GO" id="GO:0140042">
    <property type="term" value="P:lipid droplet formation"/>
    <property type="evidence" value="ECO:0007669"/>
    <property type="project" value="UniProtKB-ARBA"/>
</dbReference>
<dbReference type="InterPro" id="IPR009617">
    <property type="entry name" value="Seipin"/>
</dbReference>
<dbReference type="CDD" id="cd23995">
    <property type="entry name" value="Seipin_BSCL2_like"/>
    <property type="match status" value="1"/>
</dbReference>
<evidence type="ECO:0000256" key="1">
    <source>
        <dbReference type="ARBA" id="ARBA00004477"/>
    </source>
</evidence>
<evidence type="ECO:0000313" key="9">
    <source>
        <dbReference type="EMBL" id="CTR10849.1"/>
    </source>
</evidence>
<dbReference type="Pfam" id="PF06775">
    <property type="entry name" value="Seipin"/>
    <property type="match status" value="1"/>
</dbReference>
<keyword evidence="3" id="KW-0256">Endoplasmic reticulum</keyword>
<feature type="region of interest" description="Disordered" evidence="7">
    <location>
        <begin position="365"/>
        <end position="395"/>
    </location>
</feature>
<evidence type="ECO:0000313" key="10">
    <source>
        <dbReference type="EMBL" id="PRQ70886.1"/>
    </source>
</evidence>
<dbReference type="OMA" id="VFRSTHR"/>
<evidence type="ECO:0000256" key="6">
    <source>
        <dbReference type="ARBA" id="ARBA00023136"/>
    </source>
</evidence>
<dbReference type="GO" id="GO:0006629">
    <property type="term" value="P:lipid metabolic process"/>
    <property type="evidence" value="ECO:0007669"/>
    <property type="project" value="UniProtKB-KW"/>
</dbReference>
<comment type="subcellular location">
    <subcellularLocation>
        <location evidence="1">Endoplasmic reticulum membrane</location>
        <topology evidence="1">Multi-pass membrane protein</topology>
    </subcellularLocation>
</comment>
<dbReference type="Proteomes" id="UP000239560">
    <property type="component" value="Unassembled WGS sequence"/>
</dbReference>
<evidence type="ECO:0000256" key="8">
    <source>
        <dbReference type="SAM" id="Phobius"/>
    </source>
</evidence>
<dbReference type="Proteomes" id="UP000199069">
    <property type="component" value="Unassembled WGS sequence"/>
</dbReference>
<keyword evidence="5" id="KW-0443">Lipid metabolism</keyword>
<dbReference type="PANTHER" id="PTHR21212:SF0">
    <property type="entry name" value="SEIPIN"/>
    <property type="match status" value="1"/>
</dbReference>